<sequence>AITTRPNPAPSSSPAKIENNVFVSFPVLCLSKDLLTEIKWNYHEVIYLYYSNPRSVVNILEGISTIPPHLLLAIWIPVDEKNGTGTASKTRHGDWNNDS</sequence>
<dbReference type="Proteomes" id="UP001627284">
    <property type="component" value="Unassembled WGS sequence"/>
</dbReference>
<gene>
    <name evidence="1" type="ORF">AABB24_030177</name>
</gene>
<evidence type="ECO:0000313" key="2">
    <source>
        <dbReference type="Proteomes" id="UP001627284"/>
    </source>
</evidence>
<dbReference type="AlphaFoldDB" id="A0ABD2S261"/>
<protein>
    <submittedName>
        <fullName evidence="1">Uncharacterized protein</fullName>
    </submittedName>
</protein>
<organism evidence="1 2">
    <name type="scientific">Solanum stoloniferum</name>
    <dbReference type="NCBI Taxonomy" id="62892"/>
    <lineage>
        <taxon>Eukaryota</taxon>
        <taxon>Viridiplantae</taxon>
        <taxon>Streptophyta</taxon>
        <taxon>Embryophyta</taxon>
        <taxon>Tracheophyta</taxon>
        <taxon>Spermatophyta</taxon>
        <taxon>Magnoliopsida</taxon>
        <taxon>eudicotyledons</taxon>
        <taxon>Gunneridae</taxon>
        <taxon>Pentapetalae</taxon>
        <taxon>asterids</taxon>
        <taxon>lamiids</taxon>
        <taxon>Solanales</taxon>
        <taxon>Solanaceae</taxon>
        <taxon>Solanoideae</taxon>
        <taxon>Solaneae</taxon>
        <taxon>Solanum</taxon>
    </lineage>
</organism>
<proteinExistence type="predicted"/>
<comment type="caution">
    <text evidence="1">The sequence shown here is derived from an EMBL/GenBank/DDBJ whole genome shotgun (WGS) entry which is preliminary data.</text>
</comment>
<name>A0ABD2S261_9SOLN</name>
<feature type="non-terminal residue" evidence="1">
    <location>
        <position position="1"/>
    </location>
</feature>
<evidence type="ECO:0000313" key="1">
    <source>
        <dbReference type="EMBL" id="KAL3337889.1"/>
    </source>
</evidence>
<keyword evidence="2" id="KW-1185">Reference proteome</keyword>
<accession>A0ABD2S261</accession>
<reference evidence="1 2" key="1">
    <citation type="submission" date="2024-05" db="EMBL/GenBank/DDBJ databases">
        <title>De novo assembly of an allotetraploid wild potato.</title>
        <authorList>
            <person name="Hosaka A.J."/>
        </authorList>
    </citation>
    <scope>NUCLEOTIDE SEQUENCE [LARGE SCALE GENOMIC DNA]</scope>
    <source>
        <tissue evidence="1">Young leaves</tissue>
    </source>
</reference>
<dbReference type="EMBL" id="JBJKTR010000017">
    <property type="protein sequence ID" value="KAL3337889.1"/>
    <property type="molecule type" value="Genomic_DNA"/>
</dbReference>
<feature type="non-terminal residue" evidence="1">
    <location>
        <position position="99"/>
    </location>
</feature>